<comment type="caution">
    <text evidence="1">The sequence shown here is derived from an EMBL/GenBank/DDBJ whole genome shotgun (WGS) entry which is preliminary data.</text>
</comment>
<dbReference type="RefSeq" id="WP_188630368.1">
    <property type="nucleotide sequence ID" value="NZ_BMKE01000021.1"/>
</dbReference>
<proteinExistence type="predicted"/>
<reference evidence="2" key="1">
    <citation type="journal article" date="2019" name="Int. J. Syst. Evol. Microbiol.">
        <title>The Global Catalogue of Microorganisms (GCM) 10K type strain sequencing project: providing services to taxonomists for standard genome sequencing and annotation.</title>
        <authorList>
            <consortium name="The Broad Institute Genomics Platform"/>
            <consortium name="The Broad Institute Genome Sequencing Center for Infectious Disease"/>
            <person name="Wu L."/>
            <person name="Ma J."/>
        </authorList>
    </citation>
    <scope>NUCLEOTIDE SEQUENCE [LARGE SCALE GENOMIC DNA]</scope>
    <source>
        <strain evidence="2">CGMCC 1.15923</strain>
    </source>
</reference>
<accession>A0ABQ1IQC7</accession>
<gene>
    <name evidence="1" type="ORF">GCM10011502_23960</name>
</gene>
<keyword evidence="2" id="KW-1185">Reference proteome</keyword>
<protein>
    <recommendedName>
        <fullName evidence="3">Ribosomal S4P (Gammaproteobacterial)</fullName>
    </recommendedName>
</protein>
<sequence>MLPELNNTLLVNDSQLGDHLNQAVREGRRSDFGLLLALLSEDARDLPRIEETKNEQGQPDWREYFALPGQNPLYAEEQDEIRAPQLSALASGLQQDSLRLMLAMRAEPLRVSNDVLPTDVSSNLNPRTRARLAGEYMTSTLPQDPSRILSVLEALKA</sequence>
<organism evidence="1 2">
    <name type="scientific">Oceanisphaera marina</name>
    <dbReference type="NCBI Taxonomy" id="2017550"/>
    <lineage>
        <taxon>Bacteria</taxon>
        <taxon>Pseudomonadati</taxon>
        <taxon>Pseudomonadota</taxon>
        <taxon>Gammaproteobacteria</taxon>
        <taxon>Aeromonadales</taxon>
        <taxon>Aeromonadaceae</taxon>
        <taxon>Oceanisphaera</taxon>
    </lineage>
</organism>
<evidence type="ECO:0000313" key="2">
    <source>
        <dbReference type="Proteomes" id="UP000646152"/>
    </source>
</evidence>
<evidence type="ECO:0000313" key="1">
    <source>
        <dbReference type="EMBL" id="GGB49950.1"/>
    </source>
</evidence>
<dbReference type="Proteomes" id="UP000646152">
    <property type="component" value="Unassembled WGS sequence"/>
</dbReference>
<dbReference type="Pfam" id="PF11993">
    <property type="entry name" value="VC2046"/>
    <property type="match status" value="1"/>
</dbReference>
<dbReference type="InterPro" id="IPR021879">
    <property type="entry name" value="VC2046_fam"/>
</dbReference>
<evidence type="ECO:0008006" key="3">
    <source>
        <dbReference type="Google" id="ProtNLM"/>
    </source>
</evidence>
<name>A0ABQ1IQC7_9GAMM</name>
<dbReference type="EMBL" id="BMKE01000021">
    <property type="protein sequence ID" value="GGB49950.1"/>
    <property type="molecule type" value="Genomic_DNA"/>
</dbReference>